<dbReference type="GO" id="GO:0046872">
    <property type="term" value="F:metal ion binding"/>
    <property type="evidence" value="ECO:0007669"/>
    <property type="project" value="UniProtKB-KW"/>
</dbReference>
<dbReference type="CDD" id="cd23415">
    <property type="entry name" value="beta-trefoil_Ricin_AH"/>
    <property type="match status" value="1"/>
</dbReference>
<dbReference type="PANTHER" id="PTHR11675:SF68">
    <property type="entry name" value="N-ACETYLGALACTOSAMINYLTRANSFERASE 7"/>
    <property type="match status" value="1"/>
</dbReference>
<comment type="subcellular location">
    <subcellularLocation>
        <location evidence="2">Golgi apparatus membrane</location>
        <topology evidence="2">Single-pass type II membrane protein</topology>
    </subcellularLocation>
</comment>
<keyword evidence="5 15" id="KW-0808">Transferase</keyword>
<protein>
    <recommendedName>
        <fullName evidence="12">Protein-UDP acetylgalactosaminyltransferase 7</fullName>
    </recommendedName>
    <alternativeName>
        <fullName evidence="11">UDP-GalNAc:polypeptide N-acetylgalactosaminyltransferase 7</fullName>
    </alternativeName>
</protein>
<evidence type="ECO:0000256" key="5">
    <source>
        <dbReference type="ARBA" id="ARBA00022679"/>
    </source>
</evidence>
<dbReference type="SUPFAM" id="SSF50370">
    <property type="entry name" value="Ricin B-like lectins"/>
    <property type="match status" value="3"/>
</dbReference>
<dbReference type="InterPro" id="IPR000772">
    <property type="entry name" value="Ricin_B_lectin"/>
</dbReference>
<evidence type="ECO:0000256" key="4">
    <source>
        <dbReference type="ARBA" id="ARBA00022676"/>
    </source>
</evidence>
<feature type="transmembrane region" description="Helical" evidence="13">
    <location>
        <begin position="35"/>
        <end position="53"/>
    </location>
</feature>
<dbReference type="Gene3D" id="2.80.10.50">
    <property type="match status" value="3"/>
</dbReference>
<dbReference type="Pfam" id="PF00652">
    <property type="entry name" value="Ricin_B_lectin"/>
    <property type="match status" value="2"/>
</dbReference>
<dbReference type="PANTHER" id="PTHR11675">
    <property type="entry name" value="N-ACETYLGALACTOSAMINYLTRANSFERASE"/>
    <property type="match status" value="1"/>
</dbReference>
<dbReference type="InterPro" id="IPR001173">
    <property type="entry name" value="Glyco_trans_2-like"/>
</dbReference>
<keyword evidence="13" id="KW-0812">Transmembrane</keyword>
<dbReference type="EMBL" id="GG671131">
    <property type="protein sequence ID" value="EER19163.1"/>
    <property type="molecule type" value="Genomic_DNA"/>
</dbReference>
<evidence type="ECO:0000256" key="2">
    <source>
        <dbReference type="ARBA" id="ARBA00004323"/>
    </source>
</evidence>
<comment type="cofactor">
    <cofactor evidence="1">
        <name>Mn(2+)</name>
        <dbReference type="ChEBI" id="CHEBI:29035"/>
    </cofactor>
</comment>
<comment type="pathway">
    <text evidence="3">Protein modification; protein glycosylation.</text>
</comment>
<keyword evidence="9" id="KW-1015">Disulfide bond</keyword>
<name>C5K8F7_PERM5</name>
<keyword evidence="16" id="KW-1185">Reference proteome</keyword>
<dbReference type="InterPro" id="IPR035992">
    <property type="entry name" value="Ricin_B-like_lectins"/>
</dbReference>
<evidence type="ECO:0000256" key="6">
    <source>
        <dbReference type="ARBA" id="ARBA00022723"/>
    </source>
</evidence>
<dbReference type="Gene3D" id="3.90.550.10">
    <property type="entry name" value="Spore Coat Polysaccharide Biosynthesis Protein SpsA, Chain A"/>
    <property type="match status" value="1"/>
</dbReference>
<dbReference type="Proteomes" id="UP000007800">
    <property type="component" value="Unassembled WGS sequence"/>
</dbReference>
<dbReference type="SUPFAM" id="SSF53448">
    <property type="entry name" value="Nucleotide-diphospho-sugar transferases"/>
    <property type="match status" value="1"/>
</dbReference>
<dbReference type="AlphaFoldDB" id="C5K8F7"/>
<evidence type="ECO:0000256" key="1">
    <source>
        <dbReference type="ARBA" id="ARBA00001936"/>
    </source>
</evidence>
<evidence type="ECO:0000256" key="8">
    <source>
        <dbReference type="ARBA" id="ARBA00023034"/>
    </source>
</evidence>
<dbReference type="Pfam" id="PF00535">
    <property type="entry name" value="Glycos_transf_2"/>
    <property type="match status" value="1"/>
</dbReference>
<evidence type="ECO:0000256" key="10">
    <source>
        <dbReference type="ARBA" id="ARBA00023211"/>
    </source>
</evidence>
<evidence type="ECO:0000256" key="12">
    <source>
        <dbReference type="ARBA" id="ARBA00044259"/>
    </source>
</evidence>
<dbReference type="SMART" id="SM00458">
    <property type="entry name" value="RICIN"/>
    <property type="match status" value="1"/>
</dbReference>
<evidence type="ECO:0000256" key="9">
    <source>
        <dbReference type="ARBA" id="ARBA00023157"/>
    </source>
</evidence>
<keyword evidence="8" id="KW-0333">Golgi apparatus</keyword>
<dbReference type="GO" id="GO:0004653">
    <property type="term" value="F:polypeptide N-acetylgalactosaminyltransferase activity"/>
    <property type="evidence" value="ECO:0007669"/>
    <property type="project" value="TreeGrafter"/>
</dbReference>
<feature type="transmembrane region" description="Helical" evidence="13">
    <location>
        <begin position="65"/>
        <end position="84"/>
    </location>
</feature>
<accession>C5K8F7</accession>
<dbReference type="PROSITE" id="PS50231">
    <property type="entry name" value="RICIN_B_LECTIN"/>
    <property type="match status" value="2"/>
</dbReference>
<keyword evidence="13" id="KW-1133">Transmembrane helix</keyword>
<evidence type="ECO:0000313" key="15">
    <source>
        <dbReference type="EMBL" id="EER19163.1"/>
    </source>
</evidence>
<evidence type="ECO:0000256" key="13">
    <source>
        <dbReference type="SAM" id="Phobius"/>
    </source>
</evidence>
<dbReference type="InParanoid" id="C5K8F7"/>
<evidence type="ECO:0000256" key="11">
    <source>
        <dbReference type="ARBA" id="ARBA00044237"/>
    </source>
</evidence>
<evidence type="ECO:0000256" key="7">
    <source>
        <dbReference type="ARBA" id="ARBA00022734"/>
    </source>
</evidence>
<keyword evidence="10" id="KW-0464">Manganese</keyword>
<dbReference type="GeneID" id="9039403"/>
<proteinExistence type="predicted"/>
<evidence type="ECO:0000259" key="14">
    <source>
        <dbReference type="SMART" id="SM00458"/>
    </source>
</evidence>
<gene>
    <name evidence="15" type="ORF">Pmar_PMAR028629</name>
</gene>
<evidence type="ECO:0000313" key="16">
    <source>
        <dbReference type="Proteomes" id="UP000007800"/>
    </source>
</evidence>
<sequence length="874" mass="97652">MAKENVSYKRRQIIRCCTLFLLPLVLLIFRWQTVGVVTALLLSCVAAVVTLFAPSSRISRIPFIWRLLVFYAVQLQISRGMVWIHDNTTLLDALLENSSAHVEAAGGSSEFAVDDDVGLGGGFLYQPKISVVLPCANEGEFMVKTVKSVNEATPDNILQEVVVVDDGSTPPLKTLLTEEEQKELKVKWVRHSSFTGLINAKSKGAGVATGDIIIFLDCHVKPAKDWFSPIVKQIRTNYKRVVVPSITNLDPDTWEEHRTSGGMAKCYLTWDADFKWFSDEDKYVPIMSGGLLAMSRKWWKETGGYDTRMIGWGGENIDQSLRIWLCGGEIVNAQDSYVAHMWRVSSNPKTRPRYTVPGGAVVTNRYRAASAWFDEWLEKLETFPAFSGFKTGEMTRPDISNILEIKKGLKCRPFAWFLYRFRALYFDAGLVPRQVFHLKDDISGMCLETRGQNDVVLSRCSESSKGQLWHQGNRDGKKCCSGFRNWNSDQCLSGNEMGTGLGTNVCSTYGEFHDQWIKLQNNQLKLYSSDPRSHREGCIGMQRDRGAHVSLENCGAAGFRQNFRVDTHHGGIVEVQSGECLTALGDNFELLPCEIDPKSGKVFGEQKITLAKMSSGRFQLKAEEIGEVPLCADSSSGTKLVVYTCYNPKMRNYNQEWTFSDTVSELGSMIKFEESKCISVQVGARTTRRVHYKTCATTDGVPKYGQKFTRETIGSEAEFSLRDGGWCLDVDEDHHVVMAACGSSSSQRWRYEDQGLSRIINTETSLCLQADREGEVAVSSCSAQFDADQRWTVEDSGVVKGGVVDECLDFKPAQTAKLSVVSCPSAKAMLRWSISEPFEPLETRLYREAQTKYPSLLKEDVLATGALQEGVVEV</sequence>
<dbReference type="GO" id="GO:0000139">
    <property type="term" value="C:Golgi membrane"/>
    <property type="evidence" value="ECO:0007669"/>
    <property type="project" value="UniProtKB-SubCell"/>
</dbReference>
<keyword evidence="4" id="KW-0328">Glycosyltransferase</keyword>
<keyword evidence="7" id="KW-0430">Lectin</keyword>
<feature type="transmembrane region" description="Helical" evidence="13">
    <location>
        <begin position="12"/>
        <end position="29"/>
    </location>
</feature>
<dbReference type="RefSeq" id="XP_002787367.1">
    <property type="nucleotide sequence ID" value="XM_002787321.1"/>
</dbReference>
<reference evidence="15 16" key="1">
    <citation type="submission" date="2008-07" db="EMBL/GenBank/DDBJ databases">
        <authorList>
            <person name="El-Sayed N."/>
            <person name="Caler E."/>
            <person name="Inman J."/>
            <person name="Amedeo P."/>
            <person name="Hass B."/>
            <person name="Wortman J."/>
        </authorList>
    </citation>
    <scope>NUCLEOTIDE SEQUENCE [LARGE SCALE GENOMIC DNA]</scope>
    <source>
        <strain evidence="16">ATCC 50983 / TXsc</strain>
    </source>
</reference>
<organism evidence="16">
    <name type="scientific">Perkinsus marinus (strain ATCC 50983 / TXsc)</name>
    <dbReference type="NCBI Taxonomy" id="423536"/>
    <lineage>
        <taxon>Eukaryota</taxon>
        <taxon>Sar</taxon>
        <taxon>Alveolata</taxon>
        <taxon>Perkinsozoa</taxon>
        <taxon>Perkinsea</taxon>
        <taxon>Perkinsida</taxon>
        <taxon>Perkinsidae</taxon>
        <taxon>Perkinsus</taxon>
    </lineage>
</organism>
<keyword evidence="6" id="KW-0479">Metal-binding</keyword>
<dbReference type="OrthoDB" id="416652at2759"/>
<dbReference type="GO" id="GO:0006493">
    <property type="term" value="P:protein O-linked glycosylation"/>
    <property type="evidence" value="ECO:0007669"/>
    <property type="project" value="TreeGrafter"/>
</dbReference>
<dbReference type="InterPro" id="IPR029044">
    <property type="entry name" value="Nucleotide-diphossugar_trans"/>
</dbReference>
<evidence type="ECO:0000256" key="3">
    <source>
        <dbReference type="ARBA" id="ARBA00004922"/>
    </source>
</evidence>
<dbReference type="GO" id="GO:0030246">
    <property type="term" value="F:carbohydrate binding"/>
    <property type="evidence" value="ECO:0007669"/>
    <property type="project" value="UniProtKB-KW"/>
</dbReference>
<keyword evidence="13" id="KW-0472">Membrane</keyword>
<feature type="domain" description="Ricin B lectin" evidence="14">
    <location>
        <begin position="715"/>
        <end position="835"/>
    </location>
</feature>